<organism evidence="2 3">
    <name type="scientific">Stylophora pistillata</name>
    <name type="common">Smooth cauliflower coral</name>
    <dbReference type="NCBI Taxonomy" id="50429"/>
    <lineage>
        <taxon>Eukaryota</taxon>
        <taxon>Metazoa</taxon>
        <taxon>Cnidaria</taxon>
        <taxon>Anthozoa</taxon>
        <taxon>Hexacorallia</taxon>
        <taxon>Scleractinia</taxon>
        <taxon>Astrocoeniina</taxon>
        <taxon>Pocilloporidae</taxon>
        <taxon>Stylophora</taxon>
    </lineage>
</organism>
<evidence type="ECO:0000313" key="3">
    <source>
        <dbReference type="Proteomes" id="UP000225706"/>
    </source>
</evidence>
<protein>
    <submittedName>
        <fullName evidence="2">Uncharacterized protein</fullName>
    </submittedName>
</protein>
<accession>A0A2B4RS26</accession>
<keyword evidence="1" id="KW-0472">Membrane</keyword>
<keyword evidence="1" id="KW-1133">Transmembrane helix</keyword>
<name>A0A2B4RS26_STYPI</name>
<sequence length="121" mass="13151">MREMFSDMPFMYGMVAVVVGVAVSFVSVVVVGRQVRMKQGNQKDAHDYHAKERDLDTSDPVFVEDFSSPKSWQKGTVVSLTGPVSALVELQEGDIPSALEDLDKAIQLGKDRGAAAAQAYT</sequence>
<keyword evidence="1" id="KW-0812">Transmembrane</keyword>
<dbReference type="EMBL" id="LSMT01000380">
    <property type="protein sequence ID" value="PFX19042.1"/>
    <property type="molecule type" value="Genomic_DNA"/>
</dbReference>
<evidence type="ECO:0000313" key="2">
    <source>
        <dbReference type="EMBL" id="PFX19042.1"/>
    </source>
</evidence>
<keyword evidence="3" id="KW-1185">Reference proteome</keyword>
<reference evidence="3" key="1">
    <citation type="journal article" date="2017" name="bioRxiv">
        <title>Comparative analysis of the genomes of Stylophora pistillata and Acropora digitifera provides evidence for extensive differences between species of corals.</title>
        <authorList>
            <person name="Voolstra C.R."/>
            <person name="Li Y."/>
            <person name="Liew Y.J."/>
            <person name="Baumgarten S."/>
            <person name="Zoccola D."/>
            <person name="Flot J.-F."/>
            <person name="Tambutte S."/>
            <person name="Allemand D."/>
            <person name="Aranda M."/>
        </authorList>
    </citation>
    <scope>NUCLEOTIDE SEQUENCE [LARGE SCALE GENOMIC DNA]</scope>
</reference>
<dbReference type="Proteomes" id="UP000225706">
    <property type="component" value="Unassembled WGS sequence"/>
</dbReference>
<comment type="caution">
    <text evidence="2">The sequence shown here is derived from an EMBL/GenBank/DDBJ whole genome shotgun (WGS) entry which is preliminary data.</text>
</comment>
<feature type="transmembrane region" description="Helical" evidence="1">
    <location>
        <begin position="12"/>
        <end position="32"/>
    </location>
</feature>
<evidence type="ECO:0000256" key="1">
    <source>
        <dbReference type="SAM" id="Phobius"/>
    </source>
</evidence>
<gene>
    <name evidence="2" type="ORF">AWC38_SpisGene16565</name>
</gene>
<proteinExistence type="predicted"/>
<dbReference type="AlphaFoldDB" id="A0A2B4RS26"/>